<dbReference type="AlphaFoldDB" id="A0AAD0X8Q1"/>
<gene>
    <name evidence="2" type="primary">legG</name>
    <name evidence="2" type="ORF">ACRYA_0151</name>
</gene>
<evidence type="ECO:0000313" key="3">
    <source>
        <dbReference type="Proteomes" id="UP000273809"/>
    </source>
</evidence>
<dbReference type="KEGG" id="acre:ACRYA_0151"/>
<name>A0AAD0X8Q1_9BACT</name>
<dbReference type="PANTHER" id="PTHR43174:SF3">
    <property type="entry name" value="UDP-N-ACETYLGLUCOSAMINE 2-EPIMERASE"/>
    <property type="match status" value="1"/>
</dbReference>
<dbReference type="InterPro" id="IPR020004">
    <property type="entry name" value="UDP-GlcNAc_Epase"/>
</dbReference>
<dbReference type="Proteomes" id="UP000273809">
    <property type="component" value="Chromosome"/>
</dbReference>
<dbReference type="GeneID" id="56460379"/>
<dbReference type="SUPFAM" id="SSF53756">
    <property type="entry name" value="UDP-Glycosyltransferase/glycogen phosphorylase"/>
    <property type="match status" value="1"/>
</dbReference>
<dbReference type="EC" id="3.2.1.-" evidence="2"/>
<dbReference type="InterPro" id="IPR003331">
    <property type="entry name" value="UDP_GlcNAc_Epimerase_2_dom"/>
</dbReference>
<accession>A0AAD0X8Q1</accession>
<dbReference type="EMBL" id="CP032823">
    <property type="protein sequence ID" value="AYJ79315.1"/>
    <property type="molecule type" value="Genomic_DNA"/>
</dbReference>
<feature type="domain" description="UDP-N-acetylglucosamine 2-epimerase" evidence="1">
    <location>
        <begin position="23"/>
        <end position="369"/>
    </location>
</feature>
<evidence type="ECO:0000313" key="2">
    <source>
        <dbReference type="EMBL" id="AYJ79315.1"/>
    </source>
</evidence>
<reference evidence="2 3" key="1">
    <citation type="submission" date="2018-10" db="EMBL/GenBank/DDBJ databases">
        <title>Complete genome sequences of Arcobacter cryaerophilus strains ATCC 43158 and ATCC 49615.</title>
        <authorList>
            <person name="Miller W.G."/>
            <person name="Yee E."/>
            <person name="Bono J.L."/>
        </authorList>
    </citation>
    <scope>NUCLEOTIDE SEQUENCE [LARGE SCALE GENOMIC DNA]</scope>
    <source>
        <strain evidence="2 3">ATCC 43158</strain>
    </source>
</reference>
<dbReference type="Pfam" id="PF02350">
    <property type="entry name" value="Epimerase_2"/>
    <property type="match status" value="1"/>
</dbReference>
<organism evidence="2 3">
    <name type="scientific">Aliarcobacter cryaerophilus ATCC 43158</name>
    <dbReference type="NCBI Taxonomy" id="1032070"/>
    <lineage>
        <taxon>Bacteria</taxon>
        <taxon>Pseudomonadati</taxon>
        <taxon>Campylobacterota</taxon>
        <taxon>Epsilonproteobacteria</taxon>
        <taxon>Campylobacterales</taxon>
        <taxon>Arcobacteraceae</taxon>
        <taxon>Aliarcobacter</taxon>
    </lineage>
</organism>
<sequence length="386" mass="43301">MKRKICVVTGTRAEYGLLYWLMKEIEADKELELQLIVTGMHLSPEFGLTYKEIEKEFSVNKKIEMLLSSDTAIGISKSMGLAQISFSEAYEELKPDVLIVLGDRYEIFSATTAAMIARIPIAHLHGGETTEGAFDESIRHSITKMSHLHFTATQEYKNRVIQLGEDPSRVFNVGGMGIENIKRLKLISKDEFEKSIEFNLNIKNILVTFHPVTLEKSTAKNQFKELLDAIDELKDTNIIFTKANSDTDGRVINKMIDEYVTKNSHKSIGFTSLGQLRYLSALQYVDAVVGNSSSGLAEAPSFKIGTINIGDRQKGRIKASSLIDCEPNKGSILQAFDRLYSKEFQETLRTTINPYGDGCSSKKIVEILKSVDLKNILKKSFYDLRG</sequence>
<evidence type="ECO:0000259" key="1">
    <source>
        <dbReference type="Pfam" id="PF02350"/>
    </source>
</evidence>
<dbReference type="Gene3D" id="3.40.50.2000">
    <property type="entry name" value="Glycogen Phosphorylase B"/>
    <property type="match status" value="2"/>
</dbReference>
<dbReference type="RefSeq" id="WP_105917098.1">
    <property type="nucleotide sequence ID" value="NZ_CP021072.1"/>
</dbReference>
<dbReference type="GO" id="GO:0006047">
    <property type="term" value="P:UDP-N-acetylglucosamine metabolic process"/>
    <property type="evidence" value="ECO:0007669"/>
    <property type="project" value="InterPro"/>
</dbReference>
<keyword evidence="2" id="KW-0326">Glycosidase</keyword>
<dbReference type="InterPro" id="IPR029767">
    <property type="entry name" value="WecB-like"/>
</dbReference>
<protein>
    <submittedName>
        <fullName evidence="2">GDP-2,4-diacetamido-2,4, 6-trideoxy-alpha-D-glucopyranose hydrolase / 2-epimerase</fullName>
        <ecNumber evidence="2">3.2.1.-</ecNumber>
    </submittedName>
</protein>
<dbReference type="CDD" id="cd03786">
    <property type="entry name" value="GTB_UDP-GlcNAc_2-Epimerase"/>
    <property type="match status" value="1"/>
</dbReference>
<dbReference type="GO" id="GO:0004553">
    <property type="term" value="F:hydrolase activity, hydrolyzing O-glycosyl compounds"/>
    <property type="evidence" value="ECO:0007669"/>
    <property type="project" value="InterPro"/>
</dbReference>
<proteinExistence type="predicted"/>
<dbReference type="NCBIfam" id="TIGR03568">
    <property type="entry name" value="NeuC_NnaA"/>
    <property type="match status" value="1"/>
</dbReference>
<dbReference type="PANTHER" id="PTHR43174">
    <property type="entry name" value="UDP-N-ACETYLGLUCOSAMINE 2-EPIMERASE"/>
    <property type="match status" value="1"/>
</dbReference>
<keyword evidence="2" id="KW-0378">Hydrolase</keyword>